<evidence type="ECO:0008006" key="4">
    <source>
        <dbReference type="Google" id="ProtNLM"/>
    </source>
</evidence>
<dbReference type="Gene3D" id="3.40.50.1820">
    <property type="entry name" value="alpha/beta hydrolase"/>
    <property type="match status" value="1"/>
</dbReference>
<reference evidence="2 3" key="1">
    <citation type="submission" date="2018-12" db="EMBL/GenBank/DDBJ databases">
        <title>Draft genome sequence of Xylaria grammica IHI A82.</title>
        <authorList>
            <person name="Buettner E."/>
            <person name="Kellner H."/>
        </authorList>
    </citation>
    <scope>NUCLEOTIDE SEQUENCE [LARGE SCALE GENOMIC DNA]</scope>
    <source>
        <strain evidence="2 3">IHI A82</strain>
    </source>
</reference>
<organism evidence="2 3">
    <name type="scientific">Xylaria grammica</name>
    <dbReference type="NCBI Taxonomy" id="363999"/>
    <lineage>
        <taxon>Eukaryota</taxon>
        <taxon>Fungi</taxon>
        <taxon>Dikarya</taxon>
        <taxon>Ascomycota</taxon>
        <taxon>Pezizomycotina</taxon>
        <taxon>Sordariomycetes</taxon>
        <taxon>Xylariomycetidae</taxon>
        <taxon>Xylariales</taxon>
        <taxon>Xylariaceae</taxon>
        <taxon>Xylaria</taxon>
    </lineage>
</organism>
<dbReference type="PANTHER" id="PTHR48182">
    <property type="entry name" value="PROTEIN SERAC1"/>
    <property type="match status" value="1"/>
</dbReference>
<keyword evidence="3" id="KW-1185">Reference proteome</keyword>
<evidence type="ECO:0000313" key="2">
    <source>
        <dbReference type="EMBL" id="RWA07187.1"/>
    </source>
</evidence>
<evidence type="ECO:0000256" key="1">
    <source>
        <dbReference type="SAM" id="MobiDB-lite"/>
    </source>
</evidence>
<dbReference type="InterPro" id="IPR029058">
    <property type="entry name" value="AB_hydrolase_fold"/>
</dbReference>
<feature type="compositionally biased region" description="Basic and acidic residues" evidence="1">
    <location>
        <begin position="357"/>
        <end position="367"/>
    </location>
</feature>
<dbReference type="EMBL" id="RYZI01000275">
    <property type="protein sequence ID" value="RWA07187.1"/>
    <property type="molecule type" value="Genomic_DNA"/>
</dbReference>
<comment type="caution">
    <text evidence="2">The sequence shown here is derived from an EMBL/GenBank/DDBJ whole genome shotgun (WGS) entry which is preliminary data.</text>
</comment>
<dbReference type="InterPro" id="IPR052374">
    <property type="entry name" value="SERAC1"/>
</dbReference>
<proteinExistence type="predicted"/>
<dbReference type="STRING" id="363999.A0A439CYT8"/>
<accession>A0A439CYT8</accession>
<dbReference type="SUPFAM" id="SSF53474">
    <property type="entry name" value="alpha/beta-Hydrolases"/>
    <property type="match status" value="1"/>
</dbReference>
<feature type="compositionally biased region" description="Basic and acidic residues" evidence="1">
    <location>
        <begin position="448"/>
        <end position="467"/>
    </location>
</feature>
<dbReference type="Proteomes" id="UP000286045">
    <property type="component" value="Unassembled WGS sequence"/>
</dbReference>
<feature type="compositionally biased region" description="Basic residues" evidence="1">
    <location>
        <begin position="504"/>
        <end position="516"/>
    </location>
</feature>
<name>A0A439CYT8_9PEZI</name>
<sequence>MYFAGYHRADHNSTTKCTSLHTLNLTAWAELGRGDRSYLQGQKHGLESATIKILQNADCLDDEVRRITEKDLGLKVLYRPPEETPIKYEIIAVHGIGAHPDDTWCKTIKRDGNERQVNWLADKEMLPAVLPDARIMRFGAKTQWFGDYSIKTSTSDVAELLLNALCRDRKDTDSKARPLIFIAHCFGGLAVMKALLAAANSVSERHIFDSVTGIAFMGTPFRGAEQVGQKEMIGGAREVYRDVHPGILRITEPSDEMLNEIVNGFIQKRDESQAAVQLVCFYELELCDVMAVVDKTTANHKTIRVDKSSGCLDGAKKIPLQRNHFNMNKFGGPDEETYKIVQDEIVKMANGLNPSAQHDDGKPHCNDPPEPAQIPYNQPRVAPISIILWSTASTVNPESGDVIAPRILWNVGTQVKPDHKASTTLQSSQSFDDKFLPIVHLQFMTTHENGDQPRQEDNNDHINPEPRRSRRLTTQDEPSTNQSKVGRSKRRANSKQNETSPNRYRGRSRGSKSPRN</sequence>
<dbReference type="PANTHER" id="PTHR48182:SF3">
    <property type="entry name" value="DUF676 DOMAIN-CONTAINING PROTEIN"/>
    <property type="match status" value="1"/>
</dbReference>
<dbReference type="AlphaFoldDB" id="A0A439CYT8"/>
<feature type="region of interest" description="Disordered" evidence="1">
    <location>
        <begin position="354"/>
        <end position="374"/>
    </location>
</feature>
<evidence type="ECO:0000313" key="3">
    <source>
        <dbReference type="Proteomes" id="UP000286045"/>
    </source>
</evidence>
<feature type="region of interest" description="Disordered" evidence="1">
    <location>
        <begin position="447"/>
        <end position="516"/>
    </location>
</feature>
<protein>
    <recommendedName>
        <fullName evidence="4">DUF676 domain-containing protein</fullName>
    </recommendedName>
</protein>
<feature type="compositionally biased region" description="Polar residues" evidence="1">
    <location>
        <begin position="475"/>
        <end position="485"/>
    </location>
</feature>
<gene>
    <name evidence="2" type="ORF">EKO27_g7911</name>
</gene>